<evidence type="ECO:0000313" key="1">
    <source>
        <dbReference type="EMBL" id="KAI6089572.1"/>
    </source>
</evidence>
<dbReference type="EMBL" id="MU394295">
    <property type="protein sequence ID" value="KAI6089572.1"/>
    <property type="molecule type" value="Genomic_DNA"/>
</dbReference>
<comment type="caution">
    <text evidence="1">The sequence shown here is derived from an EMBL/GenBank/DDBJ whole genome shotgun (WGS) entry which is preliminary data.</text>
</comment>
<name>A0ACC0DA82_9PEZI</name>
<protein>
    <submittedName>
        <fullName evidence="1">Uncharacterized protein</fullName>
    </submittedName>
</protein>
<reference evidence="1 2" key="1">
    <citation type="journal article" date="2022" name="New Phytol.">
        <title>Ecological generalism drives hyperdiversity of secondary metabolite gene clusters in xylarialean endophytes.</title>
        <authorList>
            <person name="Franco M.E.E."/>
            <person name="Wisecaver J.H."/>
            <person name="Arnold A.E."/>
            <person name="Ju Y.M."/>
            <person name="Slot J.C."/>
            <person name="Ahrendt S."/>
            <person name="Moore L.P."/>
            <person name="Eastman K.E."/>
            <person name="Scott K."/>
            <person name="Konkel Z."/>
            <person name="Mondo S.J."/>
            <person name="Kuo A."/>
            <person name="Hayes R.D."/>
            <person name="Haridas S."/>
            <person name="Andreopoulos B."/>
            <person name="Riley R."/>
            <person name="LaButti K."/>
            <person name="Pangilinan J."/>
            <person name="Lipzen A."/>
            <person name="Amirebrahimi M."/>
            <person name="Yan J."/>
            <person name="Adam C."/>
            <person name="Keymanesh K."/>
            <person name="Ng V."/>
            <person name="Louie K."/>
            <person name="Northen T."/>
            <person name="Drula E."/>
            <person name="Henrissat B."/>
            <person name="Hsieh H.M."/>
            <person name="Youens-Clark K."/>
            <person name="Lutzoni F."/>
            <person name="Miadlikowska J."/>
            <person name="Eastwood D.C."/>
            <person name="Hamelin R.C."/>
            <person name="Grigoriev I.V."/>
            <person name="U'Ren J.M."/>
        </authorList>
    </citation>
    <scope>NUCLEOTIDE SEQUENCE [LARGE SCALE GENOMIC DNA]</scope>
    <source>
        <strain evidence="1 2">ER1909</strain>
    </source>
</reference>
<gene>
    <name evidence="1" type="ORF">F4821DRAFT_231335</name>
</gene>
<dbReference type="Proteomes" id="UP001497680">
    <property type="component" value="Unassembled WGS sequence"/>
</dbReference>
<accession>A0ACC0DA82</accession>
<evidence type="ECO:0000313" key="2">
    <source>
        <dbReference type="Proteomes" id="UP001497680"/>
    </source>
</evidence>
<sequence length="296" mass="33608">MDSYGPICFTESFGEGNLLESDAHSGILNDADALSLAMMTHMRWPVGHELRIGFKGGTQWQKYQVKKYAPEWCQDANTKFSFVDSGELDILIAFDPSAGSWSRIGTDCRKYSSSNKPSMNLGWINDNKHEDDIRAVILHEFGHALGAVHEHSSPYAKIPWDREKVYRDLSGHPHYWDKGRIKRNMFQYYTLANVRATTFDPDSIMLYSFPDSWTTNGKGTARNTKLSASDKEFAKSCYPATDTSCISLRAPDHPGRNKQESPTVYLHSRPFRKLKKAGSYFNFRSLVTKIKNAIDV</sequence>
<organism evidence="1 2">
    <name type="scientific">Hypoxylon rubiginosum</name>
    <dbReference type="NCBI Taxonomy" id="110542"/>
    <lineage>
        <taxon>Eukaryota</taxon>
        <taxon>Fungi</taxon>
        <taxon>Dikarya</taxon>
        <taxon>Ascomycota</taxon>
        <taxon>Pezizomycotina</taxon>
        <taxon>Sordariomycetes</taxon>
        <taxon>Xylariomycetidae</taxon>
        <taxon>Xylariales</taxon>
        <taxon>Hypoxylaceae</taxon>
        <taxon>Hypoxylon</taxon>
    </lineage>
</organism>
<keyword evidence="2" id="KW-1185">Reference proteome</keyword>
<proteinExistence type="predicted"/>